<dbReference type="InterPro" id="IPR003754">
    <property type="entry name" value="4pyrrol_synth_uPrphyn_synth"/>
</dbReference>
<comment type="subunit">
    <text evidence="4 8">Monomer.</text>
</comment>
<dbReference type="NCBIfam" id="TIGR00212">
    <property type="entry name" value="hemC"/>
    <property type="match status" value="1"/>
</dbReference>
<feature type="modified residue" description="S-(dipyrrolylmethanemethyl)cysteine" evidence="8">
    <location>
        <position position="273"/>
    </location>
</feature>
<evidence type="ECO:0000256" key="2">
    <source>
        <dbReference type="ARBA" id="ARBA00004735"/>
    </source>
</evidence>
<dbReference type="InterPro" id="IPR036108">
    <property type="entry name" value="4pyrrol_syn_uPrphyn_synt_sf"/>
</dbReference>
<organism evidence="11 12">
    <name type="scientific">Mucilaginibacter pineti</name>
    <dbReference type="NCBI Taxonomy" id="1391627"/>
    <lineage>
        <taxon>Bacteria</taxon>
        <taxon>Pseudomonadati</taxon>
        <taxon>Bacteroidota</taxon>
        <taxon>Sphingobacteriia</taxon>
        <taxon>Sphingobacteriales</taxon>
        <taxon>Sphingobacteriaceae</taxon>
        <taxon>Mucilaginibacter</taxon>
    </lineage>
</organism>
<dbReference type="InterPro" id="IPR036803">
    <property type="entry name" value="Porphobilinogen_deaminase_C_sf"/>
</dbReference>
<sequence length="552" mass="61445">MQLEKIAEIDVPYHQHKKLNLQLKTSILLDRKLIIGTRGSELALWQANFIKDSLAAINITAELKIIKTQGDRILNLSFDKLEGKGFFTKELEEELLAGTIDLAVHSHKDLPTENPPGLIIAAVSEREDPAELLLILKDCVDVHQKLSVKYGAIVGTSSNRRKAQLLAYRPDLEITDLRGNVPTRIGKLRDEKYDAIMLAKAGVSRLGIDLSEFHVEELTPAELIPAPAQGALAIQIREVDQELFESLQALHHADVAEELAVERTVLKLFGGGCHLPLGCYCRRDEGMFQVFTSKANEGDEFPDRLFIEAATTEGLAERVVAKFSKDRKFPGKVFISRELSDQSYFKKSMENRNIQIEARSLIRTVPVITKLDSYILRNIDWVFFSSKNAVEYFFQLNPQFPKKVKFGVMGSGSEEMLRRKGYFTDYVGEGTDTAEVAEEFAKLANGTIVLFPGAEGSMRSIQQGLSADTKIIDLPVYETVLEEEVEASGADVLVFTSPSNVEAYFADNLLDPYQKVVAIGKSTGKKFDEMGVKYTLPYSPDEVGLAEAVFGL</sequence>
<feature type="domain" description="Tetrapyrrole biosynthesis uroporphyrinogen III synthase" evidence="10">
    <location>
        <begin position="349"/>
        <end position="541"/>
    </location>
</feature>
<comment type="pathway">
    <text evidence="2">Porphyrin-containing compound metabolism; protoporphyrin-IX biosynthesis; coproporphyrinogen-III from 5-aminolevulinate: step 2/4.</text>
</comment>
<dbReference type="Gene3D" id="3.40.50.10090">
    <property type="match status" value="2"/>
</dbReference>
<name>A0A1G7MEL8_9SPHI</name>
<comment type="cofactor">
    <cofactor evidence="8">
        <name>dipyrromethane</name>
        <dbReference type="ChEBI" id="CHEBI:60342"/>
    </cofactor>
    <text evidence="8">Binds 1 dipyrromethane group covalently.</text>
</comment>
<dbReference type="HAMAP" id="MF_00260">
    <property type="entry name" value="Porphobil_deam"/>
    <property type="match status" value="1"/>
</dbReference>
<evidence type="ECO:0000256" key="4">
    <source>
        <dbReference type="ARBA" id="ARBA00011245"/>
    </source>
</evidence>
<gene>
    <name evidence="8" type="primary">hemC</name>
    <name evidence="11" type="ORF">SAMN05216464_12136</name>
</gene>
<evidence type="ECO:0000256" key="8">
    <source>
        <dbReference type="HAMAP-Rule" id="MF_00260"/>
    </source>
</evidence>
<dbReference type="GO" id="GO:0004418">
    <property type="term" value="F:hydroxymethylbilane synthase activity"/>
    <property type="evidence" value="ECO:0007669"/>
    <property type="project" value="UniProtKB-UniRule"/>
</dbReference>
<dbReference type="EMBL" id="FNAI01000021">
    <property type="protein sequence ID" value="SDF59640.1"/>
    <property type="molecule type" value="Genomic_DNA"/>
</dbReference>
<comment type="similarity">
    <text evidence="3 8">Belongs to the HMBS family.</text>
</comment>
<evidence type="ECO:0000256" key="6">
    <source>
        <dbReference type="ARBA" id="ARBA00023244"/>
    </source>
</evidence>
<evidence type="ECO:0000313" key="12">
    <source>
        <dbReference type="Proteomes" id="UP000199072"/>
    </source>
</evidence>
<keyword evidence="12" id="KW-1185">Reference proteome</keyword>
<dbReference type="Pfam" id="PF02602">
    <property type="entry name" value="HEM4"/>
    <property type="match status" value="1"/>
</dbReference>
<dbReference type="SUPFAM" id="SSF53850">
    <property type="entry name" value="Periplasmic binding protein-like II"/>
    <property type="match status" value="1"/>
</dbReference>
<dbReference type="FunFam" id="3.40.190.10:FF:000005">
    <property type="entry name" value="Porphobilinogen deaminase"/>
    <property type="match status" value="1"/>
</dbReference>
<dbReference type="PANTHER" id="PTHR11557:SF0">
    <property type="entry name" value="PORPHOBILINOGEN DEAMINASE"/>
    <property type="match status" value="1"/>
</dbReference>
<feature type="domain" description="Porphobilinogen deaminase N-terminal" evidence="9">
    <location>
        <begin position="33"/>
        <end position="243"/>
    </location>
</feature>
<proteinExistence type="inferred from homology"/>
<dbReference type="AlphaFoldDB" id="A0A1G7MEL8"/>
<dbReference type="EC" id="2.5.1.61" evidence="8"/>
<dbReference type="InterPro" id="IPR022417">
    <property type="entry name" value="Porphobilin_deaminase_N"/>
</dbReference>
<comment type="catalytic activity">
    <reaction evidence="7 8">
        <text>4 porphobilinogen + H2O = hydroxymethylbilane + 4 NH4(+)</text>
        <dbReference type="Rhea" id="RHEA:13185"/>
        <dbReference type="ChEBI" id="CHEBI:15377"/>
        <dbReference type="ChEBI" id="CHEBI:28938"/>
        <dbReference type="ChEBI" id="CHEBI:57845"/>
        <dbReference type="ChEBI" id="CHEBI:58126"/>
        <dbReference type="EC" id="2.5.1.61"/>
    </reaction>
</comment>
<evidence type="ECO:0000313" key="11">
    <source>
        <dbReference type="EMBL" id="SDF59640.1"/>
    </source>
</evidence>
<dbReference type="SUPFAM" id="SSF54782">
    <property type="entry name" value="Porphobilinogen deaminase (hydroxymethylbilane synthase), C-terminal domain"/>
    <property type="match status" value="1"/>
</dbReference>
<evidence type="ECO:0000256" key="5">
    <source>
        <dbReference type="ARBA" id="ARBA00022679"/>
    </source>
</evidence>
<dbReference type="InterPro" id="IPR000860">
    <property type="entry name" value="HemC"/>
</dbReference>
<evidence type="ECO:0000259" key="10">
    <source>
        <dbReference type="Pfam" id="PF02602"/>
    </source>
</evidence>
<dbReference type="PRINTS" id="PR00151">
    <property type="entry name" value="PORPHBDMNASE"/>
</dbReference>
<accession>A0A1G7MEL8</accession>
<dbReference type="GO" id="GO:0004852">
    <property type="term" value="F:uroporphyrinogen-III synthase activity"/>
    <property type="evidence" value="ECO:0007669"/>
    <property type="project" value="InterPro"/>
</dbReference>
<dbReference type="Proteomes" id="UP000199072">
    <property type="component" value="Unassembled WGS sequence"/>
</dbReference>
<evidence type="ECO:0000256" key="7">
    <source>
        <dbReference type="ARBA" id="ARBA00048169"/>
    </source>
</evidence>
<evidence type="ECO:0000259" key="9">
    <source>
        <dbReference type="Pfam" id="PF01379"/>
    </source>
</evidence>
<dbReference type="GO" id="GO:0005737">
    <property type="term" value="C:cytoplasm"/>
    <property type="evidence" value="ECO:0007669"/>
    <property type="project" value="UniProtKB-UniRule"/>
</dbReference>
<dbReference type="CDD" id="cd06578">
    <property type="entry name" value="HemD"/>
    <property type="match status" value="1"/>
</dbReference>
<keyword evidence="6 8" id="KW-0627">Porphyrin biosynthesis</keyword>
<dbReference type="GO" id="GO:0006782">
    <property type="term" value="P:protoporphyrinogen IX biosynthetic process"/>
    <property type="evidence" value="ECO:0007669"/>
    <property type="project" value="UniProtKB-UniRule"/>
</dbReference>
<protein>
    <recommendedName>
        <fullName evidence="8">Porphobilinogen deaminase</fullName>
        <shortName evidence="8">PBG</shortName>
        <ecNumber evidence="8">2.5.1.61</ecNumber>
    </recommendedName>
    <alternativeName>
        <fullName evidence="8">Hydroxymethylbilane synthase</fullName>
        <shortName evidence="8">HMBS</shortName>
    </alternativeName>
    <alternativeName>
        <fullName evidence="8">Pre-uroporphyrinogen synthase</fullName>
    </alternativeName>
</protein>
<dbReference type="SUPFAM" id="SSF69618">
    <property type="entry name" value="HemD-like"/>
    <property type="match status" value="1"/>
</dbReference>
<reference evidence="11 12" key="1">
    <citation type="submission" date="2016-10" db="EMBL/GenBank/DDBJ databases">
        <authorList>
            <person name="de Groot N.N."/>
        </authorList>
    </citation>
    <scope>NUCLEOTIDE SEQUENCE [LARGE SCALE GENOMIC DNA]</scope>
    <source>
        <strain evidence="11 12">47C3B</strain>
    </source>
</reference>
<dbReference type="PANTHER" id="PTHR11557">
    <property type="entry name" value="PORPHOBILINOGEN DEAMINASE"/>
    <property type="match status" value="1"/>
</dbReference>
<keyword evidence="5 8" id="KW-0808">Transferase</keyword>
<comment type="miscellaneous">
    <text evidence="8">The porphobilinogen subunits are added to the dipyrromethane group.</text>
</comment>
<evidence type="ECO:0000256" key="1">
    <source>
        <dbReference type="ARBA" id="ARBA00002869"/>
    </source>
</evidence>
<dbReference type="STRING" id="1391627.SAMN05216464_12136"/>
<dbReference type="Pfam" id="PF01379">
    <property type="entry name" value="Porphobil_deam"/>
    <property type="match status" value="1"/>
</dbReference>
<comment type="function">
    <text evidence="1 8">Tetrapolymerization of the monopyrrole PBG into the hydroxymethylbilane pre-uroporphyrinogen in several discrete steps.</text>
</comment>
<dbReference type="Gene3D" id="3.40.190.10">
    <property type="entry name" value="Periplasmic binding protein-like II"/>
    <property type="match status" value="2"/>
</dbReference>
<evidence type="ECO:0000256" key="3">
    <source>
        <dbReference type="ARBA" id="ARBA00005638"/>
    </source>
</evidence>